<dbReference type="EMBL" id="AP023343">
    <property type="protein sequence ID" value="BCI89375.1"/>
    <property type="molecule type" value="Genomic_DNA"/>
</dbReference>
<organism evidence="2 5">
    <name type="scientific">Mycobacterium kansasii</name>
    <dbReference type="NCBI Taxonomy" id="1768"/>
    <lineage>
        <taxon>Bacteria</taxon>
        <taxon>Bacillati</taxon>
        <taxon>Actinomycetota</taxon>
        <taxon>Actinomycetes</taxon>
        <taxon>Mycobacteriales</taxon>
        <taxon>Mycobacteriaceae</taxon>
        <taxon>Mycobacterium</taxon>
    </lineage>
</organism>
<evidence type="ECO:0000313" key="1">
    <source>
        <dbReference type="EMBL" id="BCI89375.1"/>
    </source>
</evidence>
<keyword evidence="6" id="KW-1185">Reference proteome</keyword>
<gene>
    <name evidence="3" type="ORF">BZL29_1612</name>
    <name evidence="2" type="ORF">BZL30_0193</name>
    <name evidence="1" type="ORF">NIIDMKKI_45810</name>
</gene>
<dbReference type="EMBL" id="MVBN01000001">
    <property type="protein sequence ID" value="OOK84382.1"/>
    <property type="molecule type" value="Genomic_DNA"/>
</dbReference>
<dbReference type="Proteomes" id="UP000189229">
    <property type="component" value="Unassembled WGS sequence"/>
</dbReference>
<protein>
    <submittedName>
        <fullName evidence="2">Uncharacterized protein</fullName>
    </submittedName>
</protein>
<dbReference type="Proteomes" id="UP000516380">
    <property type="component" value="Chromosome"/>
</dbReference>
<dbReference type="EMBL" id="MVBM01000001">
    <property type="protein sequence ID" value="OOK81968.1"/>
    <property type="molecule type" value="Genomic_DNA"/>
</dbReference>
<evidence type="ECO:0000313" key="6">
    <source>
        <dbReference type="Proteomes" id="UP000516380"/>
    </source>
</evidence>
<name>A0A1V3XSA6_MYCKA</name>
<dbReference type="AlphaFoldDB" id="A0A1V3XSA6"/>
<dbReference type="Proteomes" id="UP000188532">
    <property type="component" value="Unassembled WGS sequence"/>
</dbReference>
<evidence type="ECO:0000313" key="2">
    <source>
        <dbReference type="EMBL" id="OOK81968.1"/>
    </source>
</evidence>
<reference evidence="4 5" key="1">
    <citation type="submission" date="2017-02" db="EMBL/GenBank/DDBJ databases">
        <title>Complete genome sequences of Mycobacterium kansasii strains isolated from rhesus macaques.</title>
        <authorList>
            <person name="Panda A."/>
            <person name="Nagaraj S."/>
            <person name="Zhao X."/>
            <person name="Tettelin H."/>
            <person name="Detolla L.J."/>
        </authorList>
    </citation>
    <scope>NUCLEOTIDE SEQUENCE [LARGE SCALE GENOMIC DNA]</scope>
    <source>
        <strain evidence="3 4">11-3469</strain>
        <strain evidence="2 5">11-3813</strain>
    </source>
</reference>
<accession>A0A1V3XSA6</accession>
<dbReference type="STRING" id="1768.B1T50_25625"/>
<sequence length="69" mass="7320">MVSGVKLTANADCKGIVASLHPFPGGLAHWTKAAGQRTALRPASPLDINYRDLHKCGECDHGYAIYPTG</sequence>
<evidence type="ECO:0000313" key="4">
    <source>
        <dbReference type="Proteomes" id="UP000188532"/>
    </source>
</evidence>
<reference evidence="1 6" key="2">
    <citation type="submission" date="2020-07" db="EMBL/GenBank/DDBJ databases">
        <title>Mycobacterium kansasii (former subtype) with zoonotic potential isolated from diseased indoor pet cat, Japan.</title>
        <authorList>
            <person name="Fukano H."/>
            <person name="Terazono T."/>
            <person name="Hoshino Y."/>
        </authorList>
    </citation>
    <scope>NUCLEOTIDE SEQUENCE [LARGE SCALE GENOMIC DNA]</scope>
    <source>
        <strain evidence="1 6">Kuro-I</strain>
    </source>
</reference>
<proteinExistence type="predicted"/>
<evidence type="ECO:0000313" key="5">
    <source>
        <dbReference type="Proteomes" id="UP000189229"/>
    </source>
</evidence>
<evidence type="ECO:0000313" key="3">
    <source>
        <dbReference type="EMBL" id="OOK84382.1"/>
    </source>
</evidence>